<keyword evidence="1" id="KW-1133">Transmembrane helix</keyword>
<name>A0AAE0KUF7_9CHLO</name>
<gene>
    <name evidence="2" type="ORF">CYMTET_29928</name>
</gene>
<dbReference type="Proteomes" id="UP001190700">
    <property type="component" value="Unassembled WGS sequence"/>
</dbReference>
<proteinExistence type="predicted"/>
<dbReference type="EMBL" id="LGRX02017109">
    <property type="protein sequence ID" value="KAK3261152.1"/>
    <property type="molecule type" value="Genomic_DNA"/>
</dbReference>
<reference evidence="2 3" key="1">
    <citation type="journal article" date="2015" name="Genome Biol. Evol.">
        <title>Comparative Genomics of a Bacterivorous Green Alga Reveals Evolutionary Causalities and Consequences of Phago-Mixotrophic Mode of Nutrition.</title>
        <authorList>
            <person name="Burns J.A."/>
            <person name="Paasch A."/>
            <person name="Narechania A."/>
            <person name="Kim E."/>
        </authorList>
    </citation>
    <scope>NUCLEOTIDE SEQUENCE [LARGE SCALE GENOMIC DNA]</scope>
    <source>
        <strain evidence="2 3">PLY_AMNH</strain>
    </source>
</reference>
<keyword evidence="1" id="KW-0472">Membrane</keyword>
<dbReference type="AlphaFoldDB" id="A0AAE0KUF7"/>
<evidence type="ECO:0000313" key="3">
    <source>
        <dbReference type="Proteomes" id="UP001190700"/>
    </source>
</evidence>
<evidence type="ECO:0000256" key="1">
    <source>
        <dbReference type="SAM" id="Phobius"/>
    </source>
</evidence>
<keyword evidence="3" id="KW-1185">Reference proteome</keyword>
<sequence length="73" mass="8004">MRGFSADTAKPKHAQKLCTRLPGSAGKGERVLHMRSALAWATSWHGIVIVLLLTQSHINYTPGALSVLFYSVR</sequence>
<evidence type="ECO:0000313" key="2">
    <source>
        <dbReference type="EMBL" id="KAK3261152.1"/>
    </source>
</evidence>
<feature type="transmembrane region" description="Helical" evidence="1">
    <location>
        <begin position="37"/>
        <end position="58"/>
    </location>
</feature>
<organism evidence="2 3">
    <name type="scientific">Cymbomonas tetramitiformis</name>
    <dbReference type="NCBI Taxonomy" id="36881"/>
    <lineage>
        <taxon>Eukaryota</taxon>
        <taxon>Viridiplantae</taxon>
        <taxon>Chlorophyta</taxon>
        <taxon>Pyramimonadophyceae</taxon>
        <taxon>Pyramimonadales</taxon>
        <taxon>Pyramimonadaceae</taxon>
        <taxon>Cymbomonas</taxon>
    </lineage>
</organism>
<accession>A0AAE0KUF7</accession>
<protein>
    <submittedName>
        <fullName evidence="2">Uncharacterized protein</fullName>
    </submittedName>
</protein>
<comment type="caution">
    <text evidence="2">The sequence shown here is derived from an EMBL/GenBank/DDBJ whole genome shotgun (WGS) entry which is preliminary data.</text>
</comment>
<keyword evidence="1" id="KW-0812">Transmembrane</keyword>